<dbReference type="GO" id="GO:0050660">
    <property type="term" value="F:flavin adenine dinucleotide binding"/>
    <property type="evidence" value="ECO:0007669"/>
    <property type="project" value="InterPro"/>
</dbReference>
<evidence type="ECO:0000256" key="1">
    <source>
        <dbReference type="ARBA" id="ARBA00001974"/>
    </source>
</evidence>
<dbReference type="OrthoDB" id="269227at2759"/>
<evidence type="ECO:0000256" key="4">
    <source>
        <dbReference type="ARBA" id="ARBA00022827"/>
    </source>
</evidence>
<evidence type="ECO:0000259" key="5">
    <source>
        <dbReference type="Pfam" id="PF00732"/>
    </source>
</evidence>
<evidence type="ECO:0000313" key="7">
    <source>
        <dbReference type="EMBL" id="KAF2010274.1"/>
    </source>
</evidence>
<dbReference type="SUPFAM" id="SSF54373">
    <property type="entry name" value="FAD-linked reductases, C-terminal domain"/>
    <property type="match status" value="1"/>
</dbReference>
<dbReference type="Proteomes" id="UP000799778">
    <property type="component" value="Unassembled WGS sequence"/>
</dbReference>
<dbReference type="InterPro" id="IPR007867">
    <property type="entry name" value="GMC_OxRtase_C"/>
</dbReference>
<feature type="domain" description="Glucose-methanol-choline oxidoreductase C-terminal" evidence="6">
    <location>
        <begin position="430"/>
        <end position="566"/>
    </location>
</feature>
<dbReference type="AlphaFoldDB" id="A0A6A5XBW3"/>
<accession>A0A6A5XBW3</accession>
<gene>
    <name evidence="7" type="ORF">BU24DRAFT_472389</name>
</gene>
<evidence type="ECO:0000259" key="6">
    <source>
        <dbReference type="Pfam" id="PF05199"/>
    </source>
</evidence>
<keyword evidence="4" id="KW-0274">FAD</keyword>
<comment type="similarity">
    <text evidence="2">Belongs to the GMC oxidoreductase family.</text>
</comment>
<evidence type="ECO:0000256" key="3">
    <source>
        <dbReference type="ARBA" id="ARBA00022630"/>
    </source>
</evidence>
<keyword evidence="8" id="KW-1185">Reference proteome</keyword>
<dbReference type="InterPro" id="IPR012132">
    <property type="entry name" value="GMC_OxRdtase"/>
</dbReference>
<keyword evidence="3" id="KW-0285">Flavoprotein</keyword>
<dbReference type="InterPro" id="IPR036188">
    <property type="entry name" value="FAD/NAD-bd_sf"/>
</dbReference>
<organism evidence="7 8">
    <name type="scientific">Aaosphaeria arxii CBS 175.79</name>
    <dbReference type="NCBI Taxonomy" id="1450172"/>
    <lineage>
        <taxon>Eukaryota</taxon>
        <taxon>Fungi</taxon>
        <taxon>Dikarya</taxon>
        <taxon>Ascomycota</taxon>
        <taxon>Pezizomycotina</taxon>
        <taxon>Dothideomycetes</taxon>
        <taxon>Pleosporomycetidae</taxon>
        <taxon>Pleosporales</taxon>
        <taxon>Pleosporales incertae sedis</taxon>
        <taxon>Aaosphaeria</taxon>
    </lineage>
</organism>
<dbReference type="InterPro" id="IPR000172">
    <property type="entry name" value="GMC_OxRdtase_N"/>
</dbReference>
<evidence type="ECO:0000313" key="8">
    <source>
        <dbReference type="Proteomes" id="UP000799778"/>
    </source>
</evidence>
<feature type="domain" description="Glucose-methanol-choline oxidoreductase N-terminal" evidence="5">
    <location>
        <begin position="15"/>
        <end position="312"/>
    </location>
</feature>
<dbReference type="RefSeq" id="XP_033378613.1">
    <property type="nucleotide sequence ID" value="XM_033532742.1"/>
</dbReference>
<dbReference type="Gene3D" id="3.50.50.60">
    <property type="entry name" value="FAD/NAD(P)-binding domain"/>
    <property type="match status" value="1"/>
</dbReference>
<evidence type="ECO:0000256" key="2">
    <source>
        <dbReference type="ARBA" id="ARBA00010790"/>
    </source>
</evidence>
<comment type="cofactor">
    <cofactor evidence="1">
        <name>FAD</name>
        <dbReference type="ChEBI" id="CHEBI:57692"/>
    </cofactor>
</comment>
<protein>
    <submittedName>
        <fullName evidence="7">GMC oxidoreductase</fullName>
    </submittedName>
</protein>
<dbReference type="PANTHER" id="PTHR11552:SF147">
    <property type="entry name" value="CHOLINE DEHYDROGENASE, MITOCHONDRIAL"/>
    <property type="match status" value="1"/>
</dbReference>
<dbReference type="GeneID" id="54290139"/>
<dbReference type="GO" id="GO:0016614">
    <property type="term" value="F:oxidoreductase activity, acting on CH-OH group of donors"/>
    <property type="evidence" value="ECO:0007669"/>
    <property type="project" value="InterPro"/>
</dbReference>
<proteinExistence type="inferred from homology"/>
<sequence length="583" mass="65273">MVHAPTSPKDAQSSFDFIVVGGGTAGCTIAGRLAENPDVKVLVIEAGPHNSNDIEMISTPGRAFELRGSQYDWSYKATMIDRPEYTRVEKPDTRGKMLGGSSCGNYFTWVRGSKATIDDWVEYGGETWSWDNCREYFEKCSTYHDDEMLYPEIKGLGRDGPIHIAHAPLIPELKPFRDALEEAWVSKGQDLTSDVYNGHQSGLFKCVSTVYKGVRSNASVSVDGKPNVTIMPLTYSKVIEFDGKKAVGVTVTHGGRDYTFHARREVIVSLGVYESPKLLLLSGIGPEDQLKQHNIGVRVKSNHVGENLLDHPILAHCFRLKDGYGLDGHLLRPGLQKDATIQAYRRAKEGPLSSGLLELVAFPRCDDQFKTSKEYTQYLKEHNDVDPFGPDGQPHFEIDFVPMFSGPFQWHFPSPPEGDWLTVIVDLMRPLSRDGYVRLQSSNHLDQPEINRRFFSDPLDIVALREGIRWVDDILKTGSGMKDIIGEDYPWAMPRNSDEAMNQMILERSQTGFHPCGTCRLSKTIEQGVVDSNLKVHGTQNLRVIDAAIFPVIPDCRIQNDVYMVAEKGADLIKAQYPELYSV</sequence>
<name>A0A6A5XBW3_9PLEO</name>
<dbReference type="PANTHER" id="PTHR11552">
    <property type="entry name" value="GLUCOSE-METHANOL-CHOLINE GMC OXIDOREDUCTASE"/>
    <property type="match status" value="1"/>
</dbReference>
<dbReference type="Pfam" id="PF05199">
    <property type="entry name" value="GMC_oxred_C"/>
    <property type="match status" value="1"/>
</dbReference>
<dbReference type="Gene3D" id="3.30.560.10">
    <property type="entry name" value="Glucose Oxidase, domain 3"/>
    <property type="match status" value="1"/>
</dbReference>
<dbReference type="SUPFAM" id="SSF51905">
    <property type="entry name" value="FAD/NAD(P)-binding domain"/>
    <property type="match status" value="1"/>
</dbReference>
<dbReference type="EMBL" id="ML978076">
    <property type="protein sequence ID" value="KAF2010274.1"/>
    <property type="molecule type" value="Genomic_DNA"/>
</dbReference>
<dbReference type="Pfam" id="PF00732">
    <property type="entry name" value="GMC_oxred_N"/>
    <property type="match status" value="1"/>
</dbReference>
<dbReference type="PIRSF" id="PIRSF000137">
    <property type="entry name" value="Alcohol_oxidase"/>
    <property type="match status" value="1"/>
</dbReference>
<reference evidence="7" key="1">
    <citation type="journal article" date="2020" name="Stud. Mycol.">
        <title>101 Dothideomycetes genomes: a test case for predicting lifestyles and emergence of pathogens.</title>
        <authorList>
            <person name="Haridas S."/>
            <person name="Albert R."/>
            <person name="Binder M."/>
            <person name="Bloem J."/>
            <person name="Labutti K."/>
            <person name="Salamov A."/>
            <person name="Andreopoulos B."/>
            <person name="Baker S."/>
            <person name="Barry K."/>
            <person name="Bills G."/>
            <person name="Bluhm B."/>
            <person name="Cannon C."/>
            <person name="Castanera R."/>
            <person name="Culley D."/>
            <person name="Daum C."/>
            <person name="Ezra D."/>
            <person name="Gonzalez J."/>
            <person name="Henrissat B."/>
            <person name="Kuo A."/>
            <person name="Liang C."/>
            <person name="Lipzen A."/>
            <person name="Lutzoni F."/>
            <person name="Magnuson J."/>
            <person name="Mondo S."/>
            <person name="Nolan M."/>
            <person name="Ohm R."/>
            <person name="Pangilinan J."/>
            <person name="Park H.-J."/>
            <person name="Ramirez L."/>
            <person name="Alfaro M."/>
            <person name="Sun H."/>
            <person name="Tritt A."/>
            <person name="Yoshinaga Y."/>
            <person name="Zwiers L.-H."/>
            <person name="Turgeon B."/>
            <person name="Goodwin S."/>
            <person name="Spatafora J."/>
            <person name="Crous P."/>
            <person name="Grigoriev I."/>
        </authorList>
    </citation>
    <scope>NUCLEOTIDE SEQUENCE</scope>
    <source>
        <strain evidence="7">CBS 175.79</strain>
    </source>
</reference>